<dbReference type="KEGG" id="lgo:JCM16774_0937"/>
<proteinExistence type="predicted"/>
<keyword evidence="1" id="KW-1133">Transmembrane helix</keyword>
<feature type="transmembrane region" description="Helical" evidence="1">
    <location>
        <begin position="66"/>
        <end position="87"/>
    </location>
</feature>
<keyword evidence="1" id="KW-0812">Transmembrane</keyword>
<sequence length="161" mass="19419">MKNSEKYLKIFDMLIIFQTISILNQFLNDILVIYTKGKRYDYITELLIFIVFYAAVELIKNKEMIYYYFGILMFSYLNIFFSFFTFYKKENGFKLEVFIVMTVLILIYEFKFKVIRKILERMSKADKLILIGYMLLLLCSGEIINILFWLKISTQMSVIIH</sequence>
<evidence type="ECO:0000256" key="1">
    <source>
        <dbReference type="SAM" id="Phobius"/>
    </source>
</evidence>
<dbReference type="Proteomes" id="UP000321606">
    <property type="component" value="Chromosome"/>
</dbReference>
<reference evidence="2 3" key="1">
    <citation type="submission" date="2019-07" db="EMBL/GenBank/DDBJ databases">
        <title>Complete Genome Sequence of Leptotrichia goodfellowii Strain JCM 16774.</title>
        <authorList>
            <person name="Watanabe S."/>
            <person name="Cui L."/>
        </authorList>
    </citation>
    <scope>NUCLEOTIDE SEQUENCE [LARGE SCALE GENOMIC DNA]</scope>
    <source>
        <strain evidence="2 3">JCM16774</strain>
    </source>
</reference>
<feature type="transmembrane region" description="Helical" evidence="1">
    <location>
        <begin position="93"/>
        <end position="110"/>
    </location>
</feature>
<name>A0A510JCR6_9FUSO</name>
<feature type="transmembrane region" description="Helical" evidence="1">
    <location>
        <begin position="130"/>
        <end position="150"/>
    </location>
</feature>
<evidence type="ECO:0000313" key="3">
    <source>
        <dbReference type="Proteomes" id="UP000321606"/>
    </source>
</evidence>
<dbReference type="AlphaFoldDB" id="A0A510JCR6"/>
<feature type="transmembrane region" description="Helical" evidence="1">
    <location>
        <begin position="7"/>
        <end position="27"/>
    </location>
</feature>
<organism evidence="2 3">
    <name type="scientific">Pseudoleptotrichia goodfellowii</name>
    <dbReference type="NCBI Taxonomy" id="157692"/>
    <lineage>
        <taxon>Bacteria</taxon>
        <taxon>Fusobacteriati</taxon>
        <taxon>Fusobacteriota</taxon>
        <taxon>Fusobacteriia</taxon>
        <taxon>Fusobacteriales</taxon>
        <taxon>Leptotrichiaceae</taxon>
        <taxon>Pseudoleptotrichia</taxon>
    </lineage>
</organism>
<gene>
    <name evidence="2" type="ORF">JCM16774_0937</name>
</gene>
<accession>A0A510JCR6</accession>
<dbReference type="RefSeq" id="WP_026737418.1">
    <property type="nucleotide sequence ID" value="NZ_AP019822.1"/>
</dbReference>
<dbReference type="STRING" id="714315.GCA_000516535_00929"/>
<keyword evidence="1" id="KW-0472">Membrane</keyword>
<feature type="transmembrane region" description="Helical" evidence="1">
    <location>
        <begin position="39"/>
        <end position="59"/>
    </location>
</feature>
<protein>
    <submittedName>
        <fullName evidence="2">Uncharacterized protein</fullName>
    </submittedName>
</protein>
<evidence type="ECO:0000313" key="2">
    <source>
        <dbReference type="EMBL" id="BBM36005.1"/>
    </source>
</evidence>
<dbReference type="EMBL" id="AP019822">
    <property type="protein sequence ID" value="BBM36005.1"/>
    <property type="molecule type" value="Genomic_DNA"/>
</dbReference>